<accession>A0A0K0DN60</accession>
<dbReference type="Proteomes" id="UP000035642">
    <property type="component" value="Unassembled WGS sequence"/>
</dbReference>
<dbReference type="GO" id="GO:0016020">
    <property type="term" value="C:membrane"/>
    <property type="evidence" value="ECO:0007669"/>
    <property type="project" value="InterPro"/>
</dbReference>
<dbReference type="STRING" id="6313.A0A0K0DN60"/>
<organism evidence="1 2">
    <name type="scientific">Angiostrongylus cantonensis</name>
    <name type="common">Rat lungworm</name>
    <dbReference type="NCBI Taxonomy" id="6313"/>
    <lineage>
        <taxon>Eukaryota</taxon>
        <taxon>Metazoa</taxon>
        <taxon>Ecdysozoa</taxon>
        <taxon>Nematoda</taxon>
        <taxon>Chromadorea</taxon>
        <taxon>Rhabditida</taxon>
        <taxon>Rhabditina</taxon>
        <taxon>Rhabditomorpha</taxon>
        <taxon>Strongyloidea</taxon>
        <taxon>Metastrongylidae</taxon>
        <taxon>Angiostrongylus</taxon>
    </lineage>
</organism>
<keyword evidence="1" id="KW-1185">Reference proteome</keyword>
<name>A0A0K0DN60_ANGCA</name>
<dbReference type="InterPro" id="IPR001902">
    <property type="entry name" value="SLC26A/SulP_fam"/>
</dbReference>
<proteinExistence type="predicted"/>
<reference evidence="2" key="2">
    <citation type="submission" date="2017-02" db="UniProtKB">
        <authorList>
            <consortium name="WormBaseParasite"/>
        </authorList>
    </citation>
    <scope>IDENTIFICATION</scope>
</reference>
<dbReference type="WBParaSite" id="ACAC_0001318401-mRNA-1">
    <property type="protein sequence ID" value="ACAC_0001318401-mRNA-1"/>
    <property type="gene ID" value="ACAC_0001318401"/>
</dbReference>
<dbReference type="GO" id="GO:0055085">
    <property type="term" value="P:transmembrane transport"/>
    <property type="evidence" value="ECO:0007669"/>
    <property type="project" value="InterPro"/>
</dbReference>
<dbReference type="AlphaFoldDB" id="A0A0K0DN60"/>
<protein>
    <submittedName>
        <fullName evidence="2">Sulfate_transp domain-containing protein</fullName>
    </submittedName>
</protein>
<sequence length="103" mass="11810">MSHRGGVKRIFGLIYEETCGMRLENVIRDEEYDAEYGNKQAQRDPVLRQLGRPFLETIFSFMPILDWLPHYAFKEDLMPDIIGGLTTGIMHVPQGLLILSVIS</sequence>
<evidence type="ECO:0000313" key="2">
    <source>
        <dbReference type="WBParaSite" id="ACAC_0001318401-mRNA-1"/>
    </source>
</evidence>
<evidence type="ECO:0000313" key="1">
    <source>
        <dbReference type="Proteomes" id="UP000035642"/>
    </source>
</evidence>
<dbReference type="PANTHER" id="PTHR11814">
    <property type="entry name" value="SULFATE TRANSPORTER"/>
    <property type="match status" value="1"/>
</dbReference>
<reference evidence="1" key="1">
    <citation type="submission" date="2012-09" db="EMBL/GenBank/DDBJ databases">
        <authorList>
            <person name="Martin A.A."/>
        </authorList>
    </citation>
    <scope>NUCLEOTIDE SEQUENCE</scope>
</reference>